<comment type="caution">
    <text evidence="2">The sequence shown here is derived from an EMBL/GenBank/DDBJ whole genome shotgun (WGS) entry which is preliminary data.</text>
</comment>
<name>A0AAW1N0R6_POPJA</name>
<organism evidence="2 3">
    <name type="scientific">Popillia japonica</name>
    <name type="common">Japanese beetle</name>
    <dbReference type="NCBI Taxonomy" id="7064"/>
    <lineage>
        <taxon>Eukaryota</taxon>
        <taxon>Metazoa</taxon>
        <taxon>Ecdysozoa</taxon>
        <taxon>Arthropoda</taxon>
        <taxon>Hexapoda</taxon>
        <taxon>Insecta</taxon>
        <taxon>Pterygota</taxon>
        <taxon>Neoptera</taxon>
        <taxon>Endopterygota</taxon>
        <taxon>Coleoptera</taxon>
        <taxon>Polyphaga</taxon>
        <taxon>Scarabaeiformia</taxon>
        <taxon>Scarabaeidae</taxon>
        <taxon>Rutelinae</taxon>
        <taxon>Popillia</taxon>
    </lineage>
</organism>
<feature type="region of interest" description="Disordered" evidence="1">
    <location>
        <begin position="185"/>
        <end position="208"/>
    </location>
</feature>
<evidence type="ECO:0000313" key="3">
    <source>
        <dbReference type="Proteomes" id="UP001458880"/>
    </source>
</evidence>
<sequence length="320" mass="36366">MKRVEQLSVVLRALILNETLSRFEIQEYFMGFFEATDQTGQGLADEIIDQLQKLDLDITNIRGQGYDNGANMKGVKRGVQARISQKNSRAAFIPCACDSLNLVINDAASCSCEITGFFGIIQKIYVFFSSSPKRWSVLSSHLSNLTLKPLSTTRRSGRIDALKPLRYQLGDIYNALLDIVENSNTDSETRNKGTGENSNTDSETRNKGTGLAKNLKNYKFICSLIMWYEVLFQVNKVPLNLQSPNVNLPECANLLDQVIKYLQSYRAEGFQKMQASAKELADDLEIIAEFEREEVIRRRRKKRQFQYESVDEVPQNSMNL</sequence>
<dbReference type="EMBL" id="JASPKY010000013">
    <property type="protein sequence ID" value="KAK9753478.1"/>
    <property type="molecule type" value="Genomic_DNA"/>
</dbReference>
<dbReference type="AlphaFoldDB" id="A0AAW1N0R6"/>
<evidence type="ECO:0008006" key="4">
    <source>
        <dbReference type="Google" id="ProtNLM"/>
    </source>
</evidence>
<dbReference type="PANTHER" id="PTHR45749">
    <property type="match status" value="1"/>
</dbReference>
<evidence type="ECO:0000256" key="1">
    <source>
        <dbReference type="SAM" id="MobiDB-lite"/>
    </source>
</evidence>
<dbReference type="SUPFAM" id="SSF53098">
    <property type="entry name" value="Ribonuclease H-like"/>
    <property type="match status" value="1"/>
</dbReference>
<accession>A0AAW1N0R6</accession>
<reference evidence="2 3" key="1">
    <citation type="journal article" date="2024" name="BMC Genomics">
        <title>De novo assembly and annotation of Popillia japonica's genome with initial clues to its potential as an invasive pest.</title>
        <authorList>
            <person name="Cucini C."/>
            <person name="Boschi S."/>
            <person name="Funari R."/>
            <person name="Cardaioli E."/>
            <person name="Iannotti N."/>
            <person name="Marturano G."/>
            <person name="Paoli F."/>
            <person name="Bruttini M."/>
            <person name="Carapelli A."/>
            <person name="Frati F."/>
            <person name="Nardi F."/>
        </authorList>
    </citation>
    <scope>NUCLEOTIDE SEQUENCE [LARGE SCALE GENOMIC DNA]</scope>
    <source>
        <strain evidence="2">DMR45628</strain>
    </source>
</reference>
<dbReference type="Proteomes" id="UP001458880">
    <property type="component" value="Unassembled WGS sequence"/>
</dbReference>
<evidence type="ECO:0000313" key="2">
    <source>
        <dbReference type="EMBL" id="KAK9753478.1"/>
    </source>
</evidence>
<dbReference type="InterPro" id="IPR012337">
    <property type="entry name" value="RNaseH-like_sf"/>
</dbReference>
<protein>
    <recommendedName>
        <fullName evidence="4">DUF4371 domain-containing protein</fullName>
    </recommendedName>
</protein>
<keyword evidence="3" id="KW-1185">Reference proteome</keyword>
<dbReference type="PANTHER" id="PTHR45749:SF35">
    <property type="entry name" value="AC-LIKE TRANSPOSASE-RELATED"/>
    <property type="match status" value="1"/>
</dbReference>
<gene>
    <name evidence="2" type="ORF">QE152_g2028</name>
</gene>
<proteinExistence type="predicted"/>